<keyword evidence="6" id="KW-0472">Membrane</keyword>
<keyword evidence="6" id="KW-1133">Transmembrane helix</keyword>
<dbReference type="InterPro" id="IPR001907">
    <property type="entry name" value="ClpP"/>
</dbReference>
<dbReference type="GO" id="GO:0004176">
    <property type="term" value="F:ATP-dependent peptidase activity"/>
    <property type="evidence" value="ECO:0007669"/>
    <property type="project" value="InterPro"/>
</dbReference>
<evidence type="ECO:0000313" key="8">
    <source>
        <dbReference type="EMBL" id="CBW27517.1"/>
    </source>
</evidence>
<evidence type="ECO:0000256" key="3">
    <source>
        <dbReference type="ARBA" id="ARBA00022670"/>
    </source>
</evidence>
<keyword evidence="3 8" id="KW-0645">Protease</keyword>
<dbReference type="Pfam" id="PF00574">
    <property type="entry name" value="CLP_protease"/>
    <property type="match status" value="1"/>
</dbReference>
<dbReference type="NCBIfam" id="TIGR00706">
    <property type="entry name" value="SppA_dom"/>
    <property type="match status" value="1"/>
</dbReference>
<accession>E1WXK0</accession>
<dbReference type="GO" id="GO:0006508">
    <property type="term" value="P:proteolysis"/>
    <property type="evidence" value="ECO:0007669"/>
    <property type="project" value="UniProtKB-KW"/>
</dbReference>
<dbReference type="SUPFAM" id="SSF52096">
    <property type="entry name" value="ClpP/crotonase"/>
    <property type="match status" value="1"/>
</dbReference>
<dbReference type="MEROPS" id="S49.A08"/>
<evidence type="ECO:0000256" key="2">
    <source>
        <dbReference type="ARBA" id="ARBA00008683"/>
    </source>
</evidence>
<reference evidence="9" key="1">
    <citation type="journal article" date="2013" name="ISME J.">
        <title>A small predatory core genome in the divergent marine Bacteriovorax marinus SJ and the terrestrial Bdellovibrio bacteriovorus.</title>
        <authorList>
            <person name="Crossman L.C."/>
            <person name="Chen H."/>
            <person name="Cerdeno-Tarraga A.M."/>
            <person name="Brooks K."/>
            <person name="Quail M.A."/>
            <person name="Pineiro S.A."/>
            <person name="Hobley L."/>
            <person name="Sockett R.E."/>
            <person name="Bentley S.D."/>
            <person name="Parkhill J."/>
            <person name="Williams H.N."/>
            <person name="Stine O.C."/>
        </authorList>
    </citation>
    <scope>NUCLEOTIDE SEQUENCE [LARGE SCALE GENOMIC DNA]</scope>
    <source>
        <strain evidence="9">ATCC BAA-682 / DSM 15412 / SJ</strain>
    </source>
</reference>
<dbReference type="InterPro" id="IPR004635">
    <property type="entry name" value="Pept_S49_SppA"/>
</dbReference>
<evidence type="ECO:0000256" key="6">
    <source>
        <dbReference type="SAM" id="Phobius"/>
    </source>
</evidence>
<dbReference type="CDD" id="cd07023">
    <property type="entry name" value="S49_Sppa_N_C"/>
    <property type="match status" value="1"/>
</dbReference>
<dbReference type="PRINTS" id="PR00127">
    <property type="entry name" value="CLPPROTEASEP"/>
</dbReference>
<feature type="transmembrane region" description="Helical" evidence="6">
    <location>
        <begin position="54"/>
        <end position="75"/>
    </location>
</feature>
<dbReference type="GO" id="GO:0004252">
    <property type="term" value="F:serine-type endopeptidase activity"/>
    <property type="evidence" value="ECO:0007669"/>
    <property type="project" value="InterPro"/>
</dbReference>
<evidence type="ECO:0000256" key="1">
    <source>
        <dbReference type="ARBA" id="ARBA00007039"/>
    </source>
</evidence>
<dbReference type="STRING" id="862908.BMS_2740"/>
<sequence>MTPYSISQLFIVKFVKNIRETFVLSLRKLLFLGRYKELIIFPRWRILVQTKNRAVVGILLMVFLFFVILMVFATFTVKVFNDESKVFDSQNKRGQIAVIEVSGPIMQAKETVELLEKAEKDKSVKAIILRINSPGGAVGPTQEIYEEIRRIDSAYNPEDKTASGKPIYASFDAIAASGGYYLGAAARKIYASPGTLTGSIGVIMNFTDLSKVFEYFKVKQTPVKAGKYKDIGSPHRSMTNEESGLMNKMIQVVHKQFMRDIEATRKEKLTKEILELAQGQIFSGEEAKELGLVDELGSLWKAGRDIHKELNLEGEFALKYIKKKKKSGFWDLVDNLDQATTNIRLSTMVNYMPMLIFGK</sequence>
<dbReference type="eggNOG" id="COG0616">
    <property type="taxonomic scope" value="Bacteria"/>
</dbReference>
<keyword evidence="9" id="KW-1185">Reference proteome</keyword>
<proteinExistence type="inferred from homology"/>
<dbReference type="PANTHER" id="PTHR42987:SF7">
    <property type="entry name" value="SIGNAL PEPTIDE PEPTIDASE SPPA-RELATED"/>
    <property type="match status" value="1"/>
</dbReference>
<evidence type="ECO:0000256" key="5">
    <source>
        <dbReference type="ARBA" id="ARBA00022825"/>
    </source>
</evidence>
<feature type="domain" description="Peptidase S49" evidence="7">
    <location>
        <begin position="161"/>
        <end position="311"/>
    </location>
</feature>
<gene>
    <name evidence="8" type="ordered locus">BMS_2740</name>
</gene>
<dbReference type="PANTHER" id="PTHR42987">
    <property type="entry name" value="PEPTIDASE S49"/>
    <property type="match status" value="1"/>
</dbReference>
<dbReference type="HOGENOM" id="CLU_046540_0_0_7"/>
<dbReference type="InterPro" id="IPR023562">
    <property type="entry name" value="ClpP/TepA"/>
</dbReference>
<dbReference type="Proteomes" id="UP000008963">
    <property type="component" value="Chromosome"/>
</dbReference>
<keyword evidence="6" id="KW-0812">Transmembrane</keyword>
<evidence type="ECO:0000256" key="4">
    <source>
        <dbReference type="ARBA" id="ARBA00022801"/>
    </source>
</evidence>
<dbReference type="InterPro" id="IPR029045">
    <property type="entry name" value="ClpP/crotonase-like_dom_sf"/>
</dbReference>
<dbReference type="Gene3D" id="6.20.330.10">
    <property type="match status" value="1"/>
</dbReference>
<dbReference type="InterPro" id="IPR047272">
    <property type="entry name" value="S49_SppA_C"/>
</dbReference>
<protein>
    <submittedName>
        <fullName evidence="8">Protease</fullName>
    </submittedName>
</protein>
<dbReference type="Gene3D" id="3.90.226.10">
    <property type="entry name" value="2-enoyl-CoA Hydratase, Chain A, domain 1"/>
    <property type="match status" value="1"/>
</dbReference>
<dbReference type="EMBL" id="FQ312005">
    <property type="protein sequence ID" value="CBW27517.1"/>
    <property type="molecule type" value="Genomic_DNA"/>
</dbReference>
<dbReference type="AlphaFoldDB" id="E1WXK0"/>
<evidence type="ECO:0000259" key="7">
    <source>
        <dbReference type="Pfam" id="PF01343"/>
    </source>
</evidence>
<name>E1WXK0_HALMS</name>
<dbReference type="PATRIC" id="fig|862908.3.peg.2616"/>
<dbReference type="InterPro" id="IPR002142">
    <property type="entry name" value="Peptidase_S49"/>
</dbReference>
<comment type="similarity">
    <text evidence="1">Belongs to the peptidase S14 family.</text>
</comment>
<organism evidence="8 9">
    <name type="scientific">Halobacteriovorax marinus (strain ATCC BAA-682 / DSM 15412 / SJ)</name>
    <name type="common">Bacteriovorax marinus</name>
    <dbReference type="NCBI Taxonomy" id="862908"/>
    <lineage>
        <taxon>Bacteria</taxon>
        <taxon>Pseudomonadati</taxon>
        <taxon>Bdellovibrionota</taxon>
        <taxon>Bacteriovoracia</taxon>
        <taxon>Bacteriovoracales</taxon>
        <taxon>Halobacteriovoraceae</taxon>
        <taxon>Halobacteriovorax</taxon>
    </lineage>
</organism>
<evidence type="ECO:0000313" key="9">
    <source>
        <dbReference type="Proteomes" id="UP000008963"/>
    </source>
</evidence>
<keyword evidence="5" id="KW-0720">Serine protease</keyword>
<dbReference type="KEGG" id="bmx:BMS_2740"/>
<keyword evidence="4" id="KW-0378">Hydrolase</keyword>
<comment type="similarity">
    <text evidence="2">Belongs to the peptidase S49 family.</text>
</comment>
<dbReference type="Pfam" id="PF01343">
    <property type="entry name" value="Peptidase_S49"/>
    <property type="match status" value="1"/>
</dbReference>